<keyword evidence="8 14" id="KW-0472">Membrane</keyword>
<dbReference type="PRINTS" id="PR00171">
    <property type="entry name" value="SUGRTRNSPORT"/>
</dbReference>
<name>A0AAP4TYK5_9GAMM</name>
<dbReference type="InterPro" id="IPR047984">
    <property type="entry name" value="XylE-like"/>
</dbReference>
<dbReference type="PROSITE" id="PS00217">
    <property type="entry name" value="SUGAR_TRANSPORT_2"/>
    <property type="match status" value="1"/>
</dbReference>
<evidence type="ECO:0000256" key="4">
    <source>
        <dbReference type="ARBA" id="ARBA00022475"/>
    </source>
</evidence>
<dbReference type="GO" id="GO:0005886">
    <property type="term" value="C:plasma membrane"/>
    <property type="evidence" value="ECO:0007669"/>
    <property type="project" value="UniProtKB-SubCell"/>
</dbReference>
<dbReference type="FunFam" id="1.20.1250.20:FF:000122">
    <property type="entry name" value="D-xylose transporter XylE"/>
    <property type="match status" value="1"/>
</dbReference>
<evidence type="ECO:0000256" key="9">
    <source>
        <dbReference type="ARBA" id="ARBA00050593"/>
    </source>
</evidence>
<dbReference type="Pfam" id="PF00083">
    <property type="entry name" value="Sugar_tr"/>
    <property type="match status" value="1"/>
</dbReference>
<protein>
    <recommendedName>
        <fullName evidence="10">D-xylose-proton symporter</fullName>
    </recommendedName>
    <alternativeName>
        <fullName evidence="11">D-xylose transporter</fullName>
    </alternativeName>
</protein>
<dbReference type="InterPro" id="IPR005828">
    <property type="entry name" value="MFS_sugar_transport-like"/>
</dbReference>
<evidence type="ECO:0000259" key="15">
    <source>
        <dbReference type="PROSITE" id="PS50850"/>
    </source>
</evidence>
<evidence type="ECO:0000313" key="16">
    <source>
        <dbReference type="EMBL" id="MDO6671416.1"/>
    </source>
</evidence>
<evidence type="ECO:0000256" key="14">
    <source>
        <dbReference type="SAM" id="Phobius"/>
    </source>
</evidence>
<comment type="subcellular location">
    <subcellularLocation>
        <location evidence="1">Cell membrane</location>
        <topology evidence="1">Multi-pass membrane protein</topology>
    </subcellularLocation>
</comment>
<evidence type="ECO:0000256" key="7">
    <source>
        <dbReference type="ARBA" id="ARBA00022989"/>
    </source>
</evidence>
<feature type="transmembrane region" description="Helical" evidence="14">
    <location>
        <begin position="183"/>
        <end position="206"/>
    </location>
</feature>
<gene>
    <name evidence="16" type="ORF">Q4535_04715</name>
</gene>
<dbReference type="CDD" id="cd17359">
    <property type="entry name" value="MFS_XylE_like"/>
    <property type="match status" value="1"/>
</dbReference>
<dbReference type="Gene3D" id="1.20.1250.20">
    <property type="entry name" value="MFS general substrate transporter like domains"/>
    <property type="match status" value="2"/>
</dbReference>
<feature type="transmembrane region" description="Helical" evidence="14">
    <location>
        <begin position="365"/>
        <end position="386"/>
    </location>
</feature>
<feature type="transmembrane region" description="Helical" evidence="14">
    <location>
        <begin position="295"/>
        <end position="321"/>
    </location>
</feature>
<dbReference type="SUPFAM" id="SSF103473">
    <property type="entry name" value="MFS general substrate transporter"/>
    <property type="match status" value="1"/>
</dbReference>
<sequence length="516" mass="56019">MGITTSRAASHANPLDCSKPSARDVATSKRWRFRMTDKRSPDGAITSLSRQQLSYLIRITLIATLGGLLFGYDTGVISGAIGPIAEYFQLTPAEKGWAVSSVVIGCIGGAICAGWVSIRFGRRMAFLIAAILFLLSAIGSATATDFTYYTLWRILGGMAVGLASVVAPMYISEMSPGHLRGRTVSLFQQSIVFGQMVVFFVNYFIAKGMAEHWMVDYGWRWMLGSEALPALLFGLLLLFIPESPRWLVLRGRHEQAKSVLSRFTPTAELDKTLNSIVSSYRDSSRDNLVSLRERGLLGLVILGVFIASAQQLTGINVVMYYAPDVLSSVTASSEDALLQTSIMGVTFVGGNLLGMLLIDKVGRRPLLIAGSIGSMIGMCALGIIIGRDAVGYGALIALIVYVVSFAISWGCVCWTLLSEIFPNAIRGRAMALAVAGQWFAGFVVTQTFPMLRESAWLNSLFGSGFSFWLYAVLTLLSLLVVLRYVPETKGKTLEELENITGTRLSKRRRALASASS</sequence>
<dbReference type="InterPro" id="IPR050814">
    <property type="entry name" value="Myo-inositol_Transporter"/>
</dbReference>
<comment type="caution">
    <text evidence="16">The sequence shown here is derived from an EMBL/GenBank/DDBJ whole genome shotgun (WGS) entry which is preliminary data.</text>
</comment>
<evidence type="ECO:0000256" key="11">
    <source>
        <dbReference type="ARBA" id="ARBA00076792"/>
    </source>
</evidence>
<evidence type="ECO:0000256" key="2">
    <source>
        <dbReference type="ARBA" id="ARBA00010992"/>
    </source>
</evidence>
<dbReference type="InterPro" id="IPR020846">
    <property type="entry name" value="MFS_dom"/>
</dbReference>
<accession>A0AAP4TYK5</accession>
<dbReference type="AlphaFoldDB" id="A0AAP4TYK5"/>
<dbReference type="PROSITE" id="PS50850">
    <property type="entry name" value="MFS"/>
    <property type="match status" value="1"/>
</dbReference>
<dbReference type="Proteomes" id="UP001170481">
    <property type="component" value="Unassembled WGS sequence"/>
</dbReference>
<dbReference type="InterPro" id="IPR003663">
    <property type="entry name" value="Sugar/inositol_transpt"/>
</dbReference>
<dbReference type="EMBL" id="JAUORK010000004">
    <property type="protein sequence ID" value="MDO6671416.1"/>
    <property type="molecule type" value="Genomic_DNA"/>
</dbReference>
<keyword evidence="6 14" id="KW-0812">Transmembrane</keyword>
<evidence type="ECO:0000256" key="1">
    <source>
        <dbReference type="ARBA" id="ARBA00004651"/>
    </source>
</evidence>
<keyword evidence="3 12" id="KW-0813">Transport</keyword>
<evidence type="ECO:0000256" key="10">
    <source>
        <dbReference type="ARBA" id="ARBA00070440"/>
    </source>
</evidence>
<dbReference type="PANTHER" id="PTHR48020:SF12">
    <property type="entry name" value="PROTON MYO-INOSITOL COTRANSPORTER"/>
    <property type="match status" value="1"/>
</dbReference>
<feature type="domain" description="Major facilitator superfamily (MFS) profile" evidence="15">
    <location>
        <begin position="59"/>
        <end position="489"/>
    </location>
</feature>
<evidence type="ECO:0000256" key="8">
    <source>
        <dbReference type="ARBA" id="ARBA00023136"/>
    </source>
</evidence>
<evidence type="ECO:0000256" key="6">
    <source>
        <dbReference type="ARBA" id="ARBA00022692"/>
    </source>
</evidence>
<feature type="transmembrane region" description="Helical" evidence="14">
    <location>
        <begin position="125"/>
        <end position="144"/>
    </location>
</feature>
<comment type="similarity">
    <text evidence="2 12">Belongs to the major facilitator superfamily. Sugar transporter (TC 2.A.1.1) family.</text>
</comment>
<keyword evidence="7 14" id="KW-1133">Transmembrane helix</keyword>
<feature type="transmembrane region" description="Helical" evidence="14">
    <location>
        <begin position="97"/>
        <end position="118"/>
    </location>
</feature>
<evidence type="ECO:0000313" key="17">
    <source>
        <dbReference type="Proteomes" id="UP001170481"/>
    </source>
</evidence>
<dbReference type="InterPro" id="IPR036259">
    <property type="entry name" value="MFS_trans_sf"/>
</dbReference>
<dbReference type="RefSeq" id="WP_082388445.1">
    <property type="nucleotide sequence ID" value="NZ_JAUORK010000004.1"/>
</dbReference>
<organism evidence="16 17">
    <name type="scientific">Cobetia amphilecti</name>
    <dbReference type="NCBI Taxonomy" id="1055104"/>
    <lineage>
        <taxon>Bacteria</taxon>
        <taxon>Pseudomonadati</taxon>
        <taxon>Pseudomonadota</taxon>
        <taxon>Gammaproteobacteria</taxon>
        <taxon>Oceanospirillales</taxon>
        <taxon>Halomonadaceae</taxon>
        <taxon>Cobetia</taxon>
    </lineage>
</organism>
<dbReference type="InterPro" id="IPR005829">
    <property type="entry name" value="Sugar_transporter_CS"/>
</dbReference>
<keyword evidence="4" id="KW-1003">Cell membrane</keyword>
<feature type="region of interest" description="Disordered" evidence="13">
    <location>
        <begin position="1"/>
        <end position="21"/>
    </location>
</feature>
<feature type="transmembrane region" description="Helical" evidence="14">
    <location>
        <begin position="429"/>
        <end position="448"/>
    </location>
</feature>
<feature type="transmembrane region" description="Helical" evidence="14">
    <location>
        <begin position="460"/>
        <end position="482"/>
    </location>
</feature>
<feature type="transmembrane region" description="Helical" evidence="14">
    <location>
        <begin position="218"/>
        <end position="240"/>
    </location>
</feature>
<dbReference type="PANTHER" id="PTHR48020">
    <property type="entry name" value="PROTON MYO-INOSITOL COTRANSPORTER"/>
    <property type="match status" value="1"/>
</dbReference>
<feature type="transmembrane region" description="Helical" evidence="14">
    <location>
        <begin position="336"/>
        <end position="358"/>
    </location>
</feature>
<dbReference type="PROSITE" id="PS00216">
    <property type="entry name" value="SUGAR_TRANSPORT_1"/>
    <property type="match status" value="1"/>
</dbReference>
<reference evidence="16" key="1">
    <citation type="submission" date="2023-07" db="EMBL/GenBank/DDBJ databases">
        <title>Genome content predicts the carbon catabolic preferences of heterotrophic bacteria.</title>
        <authorList>
            <person name="Gralka M."/>
        </authorList>
    </citation>
    <scope>NUCLEOTIDE SEQUENCE</scope>
    <source>
        <strain evidence="16">C2R13</strain>
    </source>
</reference>
<evidence type="ECO:0000256" key="13">
    <source>
        <dbReference type="SAM" id="MobiDB-lite"/>
    </source>
</evidence>
<keyword evidence="5" id="KW-0762">Sugar transport</keyword>
<feature type="transmembrane region" description="Helical" evidence="14">
    <location>
        <begin position="392"/>
        <end position="417"/>
    </location>
</feature>
<dbReference type="GO" id="GO:0022857">
    <property type="term" value="F:transmembrane transporter activity"/>
    <property type="evidence" value="ECO:0007669"/>
    <property type="project" value="InterPro"/>
</dbReference>
<evidence type="ECO:0000256" key="3">
    <source>
        <dbReference type="ARBA" id="ARBA00022448"/>
    </source>
</evidence>
<dbReference type="NCBIfam" id="TIGR00879">
    <property type="entry name" value="SP"/>
    <property type="match status" value="1"/>
</dbReference>
<feature type="transmembrane region" description="Helical" evidence="14">
    <location>
        <begin position="55"/>
        <end position="77"/>
    </location>
</feature>
<comment type="catalytic activity">
    <reaction evidence="9">
        <text>D-xylose(in) + H(+)(in) = D-xylose(out) + H(+)(out)</text>
        <dbReference type="Rhea" id="RHEA:28959"/>
        <dbReference type="ChEBI" id="CHEBI:15378"/>
        <dbReference type="ChEBI" id="CHEBI:53455"/>
    </reaction>
    <physiologicalReaction direction="right-to-left" evidence="9">
        <dbReference type="Rhea" id="RHEA:28961"/>
    </physiologicalReaction>
</comment>
<evidence type="ECO:0000256" key="5">
    <source>
        <dbReference type="ARBA" id="ARBA00022597"/>
    </source>
</evidence>
<feature type="transmembrane region" description="Helical" evidence="14">
    <location>
        <begin position="150"/>
        <end position="171"/>
    </location>
</feature>
<proteinExistence type="inferred from homology"/>
<evidence type="ECO:0000256" key="12">
    <source>
        <dbReference type="RuleBase" id="RU003346"/>
    </source>
</evidence>